<dbReference type="GeneTree" id="ENSGT00510000048929"/>
<dbReference type="PANTHER" id="PTHR20859:SF5">
    <property type="entry name" value="INTERFERON GAMMA RECEPTOR 1"/>
    <property type="match status" value="1"/>
</dbReference>
<feature type="signal peptide" evidence="4">
    <location>
        <begin position="1"/>
        <end position="21"/>
    </location>
</feature>
<dbReference type="InterPro" id="IPR008355">
    <property type="entry name" value="Interferon_gamma_rcpt_asu"/>
</dbReference>
<dbReference type="Gene3D" id="2.60.40.10">
    <property type="entry name" value="Immunoglobulins"/>
    <property type="match status" value="2"/>
</dbReference>
<organism evidence="7 8">
    <name type="scientific">Coturnix japonica</name>
    <name type="common">Japanese quail</name>
    <name type="synonym">Coturnix coturnix japonica</name>
    <dbReference type="NCBI Taxonomy" id="93934"/>
    <lineage>
        <taxon>Eukaryota</taxon>
        <taxon>Metazoa</taxon>
        <taxon>Chordata</taxon>
        <taxon>Craniata</taxon>
        <taxon>Vertebrata</taxon>
        <taxon>Euteleostomi</taxon>
        <taxon>Archelosauria</taxon>
        <taxon>Archosauria</taxon>
        <taxon>Dinosauria</taxon>
        <taxon>Saurischia</taxon>
        <taxon>Theropoda</taxon>
        <taxon>Coelurosauria</taxon>
        <taxon>Aves</taxon>
        <taxon>Neognathae</taxon>
        <taxon>Galloanserae</taxon>
        <taxon>Galliformes</taxon>
        <taxon>Phasianidae</taxon>
        <taxon>Perdicinae</taxon>
        <taxon>Coturnix</taxon>
    </lineage>
</organism>
<dbReference type="InterPro" id="IPR050650">
    <property type="entry name" value="Type-II_Cytokine-TF_Rcpt"/>
</dbReference>
<dbReference type="InterPro" id="IPR021126">
    <property type="entry name" value="IFN_gamma_rc_D2_pox/mammal"/>
</dbReference>
<evidence type="ECO:0000313" key="7">
    <source>
        <dbReference type="Ensembl" id="ENSCJPP00005010119.1"/>
    </source>
</evidence>
<evidence type="ECO:0000256" key="4">
    <source>
        <dbReference type="SAM" id="SignalP"/>
    </source>
</evidence>
<reference evidence="7" key="3">
    <citation type="submission" date="2025-09" db="UniProtKB">
        <authorList>
            <consortium name="Ensembl"/>
        </authorList>
    </citation>
    <scope>IDENTIFICATION</scope>
</reference>
<protein>
    <submittedName>
        <fullName evidence="7">Interferon gamma receptor 1</fullName>
    </submittedName>
</protein>
<dbReference type="GO" id="GO:0004896">
    <property type="term" value="F:cytokine receptor activity"/>
    <property type="evidence" value="ECO:0007669"/>
    <property type="project" value="InterPro"/>
</dbReference>
<reference evidence="7" key="2">
    <citation type="submission" date="2025-08" db="UniProtKB">
        <authorList>
            <consortium name="Ensembl"/>
        </authorList>
    </citation>
    <scope>IDENTIFICATION</scope>
</reference>
<dbReference type="Pfam" id="PF07140">
    <property type="entry name" value="IFNGR1_D2"/>
    <property type="match status" value="1"/>
</dbReference>
<gene>
    <name evidence="7" type="primary">IFNGR1</name>
</gene>
<dbReference type="AlphaFoldDB" id="A0A8C2TE19"/>
<keyword evidence="4" id="KW-0732">Signal</keyword>
<feature type="region of interest" description="Disordered" evidence="2">
    <location>
        <begin position="326"/>
        <end position="373"/>
    </location>
</feature>
<dbReference type="Ensembl" id="ENSCJPT00005015056.1">
    <property type="protein sequence ID" value="ENSCJPP00005010119.1"/>
    <property type="gene ID" value="ENSCJPG00005008861.1"/>
</dbReference>
<reference evidence="7" key="1">
    <citation type="submission" date="2015-11" db="EMBL/GenBank/DDBJ databases">
        <authorList>
            <consortium name="International Coturnix japonica Genome Analysis Consortium"/>
            <person name="Warren W."/>
            <person name="Burt D.W."/>
            <person name="Antin P.B."/>
            <person name="Lanford R."/>
            <person name="Gros J."/>
            <person name="Wilson R.K."/>
        </authorList>
    </citation>
    <scope>NUCLEOTIDE SEQUENCE [LARGE SCALE GENOMIC DNA]</scope>
</reference>
<dbReference type="CTD" id="3459"/>
<dbReference type="GO" id="GO:0060333">
    <property type="term" value="P:type II interferon-mediated signaling pathway"/>
    <property type="evidence" value="ECO:0007669"/>
    <property type="project" value="InterPro"/>
</dbReference>
<name>A0A8C2TE19_COTJA</name>
<accession>A0A8C2TE19</accession>
<proteinExistence type="inferred from homology"/>
<dbReference type="RefSeq" id="XP_015713905.1">
    <property type="nucleotide sequence ID" value="XM_015858419.1"/>
</dbReference>
<dbReference type="PRINTS" id="PR01777">
    <property type="entry name" value="INTERFERONGR"/>
</dbReference>
<evidence type="ECO:0000256" key="3">
    <source>
        <dbReference type="SAM" id="Phobius"/>
    </source>
</evidence>
<evidence type="ECO:0000256" key="1">
    <source>
        <dbReference type="ARBA" id="ARBA00005399"/>
    </source>
</evidence>
<evidence type="ECO:0000256" key="2">
    <source>
        <dbReference type="SAM" id="MobiDB-lite"/>
    </source>
</evidence>
<dbReference type="InterPro" id="IPR013783">
    <property type="entry name" value="Ig-like_fold"/>
</dbReference>
<dbReference type="Proteomes" id="UP000694412">
    <property type="component" value="Chromosome 3"/>
</dbReference>
<feature type="compositionally biased region" description="Polar residues" evidence="2">
    <location>
        <begin position="335"/>
        <end position="344"/>
    </location>
</feature>
<dbReference type="SUPFAM" id="SSF49265">
    <property type="entry name" value="Fibronectin type III"/>
    <property type="match status" value="2"/>
</dbReference>
<comment type="similarity">
    <text evidence="1">Belongs to the type II cytokine receptor family.</text>
</comment>
<sequence>MGARLALVVLMVLVAPDQSAASLQERPSAVPLPTETSVISRNFRTVLHWQYPPMSETPRFVVEVKPYDFGKYRTVSTCVNISATSCDLSEEIEKIFSSYWFRIKAIVGSQQSQYVETDEFVLQKHGKIGPPKLNLSRHGTEVIVDIYPPEFPSVEVQPWIKDVYSQLSYLVIFRNSENESSTNFSEMDCEMIECRLQIPVPSKGSNYCVSAKGHFYDGLIVGAPSEEICIWVPPEQSWSAQIAITVCTIIVAVGLILTVGCGCKKLRKKNIKLPKSLVSVIRNLNADNSFESRSEAKDICAVSIMPVPSVNVPSSMNDDEALLNVESEEEAVTPENFSEETSSCPPLEASDKVEDASVQESTEVPSDVEQNHKGKESDFIFDSSQTDVCSNSSGPVVSATEVQQAVIPSSFPKFSGYDKPHVPLDMLIDVGEEQPVIAYRSTE</sequence>
<dbReference type="PANTHER" id="PTHR20859">
    <property type="entry name" value="INTERFERON/INTERLEUKIN RECEPTOR"/>
    <property type="match status" value="1"/>
</dbReference>
<dbReference type="InterPro" id="IPR036116">
    <property type="entry name" value="FN3_sf"/>
</dbReference>
<dbReference type="GO" id="GO:0019955">
    <property type="term" value="F:cytokine binding"/>
    <property type="evidence" value="ECO:0007669"/>
    <property type="project" value="InterPro"/>
</dbReference>
<dbReference type="OrthoDB" id="9946382at2759"/>
<keyword evidence="8" id="KW-1185">Reference proteome</keyword>
<evidence type="ECO:0000313" key="8">
    <source>
        <dbReference type="Proteomes" id="UP000694412"/>
    </source>
</evidence>
<feature type="domain" description="Interferon gamma receptor D2" evidence="6">
    <location>
        <begin position="133"/>
        <end position="230"/>
    </location>
</feature>
<keyword evidence="3" id="KW-1133">Transmembrane helix</keyword>
<keyword evidence="3" id="KW-0472">Membrane</keyword>
<dbReference type="Pfam" id="PF01108">
    <property type="entry name" value="Tissue_fac"/>
    <property type="match status" value="1"/>
</dbReference>
<evidence type="ECO:0000259" key="5">
    <source>
        <dbReference type="Pfam" id="PF01108"/>
    </source>
</evidence>
<dbReference type="GeneID" id="107311677"/>
<feature type="transmembrane region" description="Helical" evidence="3">
    <location>
        <begin position="238"/>
        <end position="263"/>
    </location>
</feature>
<feature type="chain" id="PRO_5034200816" evidence="4">
    <location>
        <begin position="22"/>
        <end position="443"/>
    </location>
</feature>
<dbReference type="KEGG" id="cjo:107311677"/>
<evidence type="ECO:0000259" key="6">
    <source>
        <dbReference type="Pfam" id="PF07140"/>
    </source>
</evidence>
<dbReference type="GO" id="GO:0005886">
    <property type="term" value="C:plasma membrane"/>
    <property type="evidence" value="ECO:0007669"/>
    <property type="project" value="TreeGrafter"/>
</dbReference>
<keyword evidence="3" id="KW-0812">Transmembrane</keyword>
<dbReference type="InterPro" id="IPR003961">
    <property type="entry name" value="FN3_dom"/>
</dbReference>
<feature type="domain" description="Fibronectin type-III" evidence="5">
    <location>
        <begin position="7"/>
        <end position="113"/>
    </location>
</feature>